<comment type="function">
    <text evidence="13">Component of the EKC/KEOPS complex that is required for the formation of a threonylcarbamoyl group on adenosine at position 37 (t(6)A37) in tRNAs that read codons beginning with adenine. The complex is probably involved in the transfer of the threonylcarbamoyl moiety of threonylcarbamoyl-AMP (TC-AMP) to the N6 group of A37. GON7 likely plays a supporting role to the catalytic subunit KAE1 in the complex. The EKC/KEOPS complex also promotes both telomere uncapping and telomere elongation. The complex is required for efficient recruitment of transcriptional coactivators.</text>
</comment>
<evidence type="ECO:0000256" key="4">
    <source>
        <dbReference type="ARBA" id="ARBA00011534"/>
    </source>
</evidence>
<keyword evidence="9" id="KW-0805">Transcription regulation</keyword>
<gene>
    <name evidence="15" type="ORF">QBC33DRAFT_554356</name>
</gene>
<keyword evidence="8" id="KW-0779">Telomere</keyword>
<evidence type="ECO:0000256" key="7">
    <source>
        <dbReference type="ARBA" id="ARBA00022694"/>
    </source>
</evidence>
<comment type="caution">
    <text evidence="15">The sequence shown here is derived from an EMBL/GenBank/DDBJ whole genome shotgun (WGS) entry which is preliminary data.</text>
</comment>
<evidence type="ECO:0000256" key="3">
    <source>
        <dbReference type="ARBA" id="ARBA00008529"/>
    </source>
</evidence>
<keyword evidence="6" id="KW-0158">Chromosome</keyword>
<comment type="similarity">
    <text evidence="3">Belongs to the GON7 family.</text>
</comment>
<evidence type="ECO:0000256" key="11">
    <source>
        <dbReference type="ARBA" id="ARBA00023163"/>
    </source>
</evidence>
<keyword evidence="10" id="KW-0010">Activator</keyword>
<feature type="region of interest" description="Disordered" evidence="14">
    <location>
        <begin position="1"/>
        <end position="46"/>
    </location>
</feature>
<feature type="compositionally biased region" description="Acidic residues" evidence="14">
    <location>
        <begin position="93"/>
        <end position="109"/>
    </location>
</feature>
<evidence type="ECO:0000256" key="14">
    <source>
        <dbReference type="SAM" id="MobiDB-lite"/>
    </source>
</evidence>
<keyword evidence="12" id="KW-0539">Nucleus</keyword>
<dbReference type="GeneID" id="85312689"/>
<protein>
    <recommendedName>
        <fullName evidence="5">EKC/KEOPS complex subunit GON7</fullName>
    </recommendedName>
</protein>
<dbReference type="Proteomes" id="UP001244011">
    <property type="component" value="Unassembled WGS sequence"/>
</dbReference>
<comment type="subcellular location">
    <subcellularLocation>
        <location evidence="2">Chromosome</location>
        <location evidence="2">Telomere</location>
    </subcellularLocation>
    <subcellularLocation>
        <location evidence="1">Nucleus</location>
    </subcellularLocation>
</comment>
<dbReference type="RefSeq" id="XP_060289128.1">
    <property type="nucleotide sequence ID" value="XM_060429502.1"/>
</dbReference>
<dbReference type="GO" id="GO:0005634">
    <property type="term" value="C:nucleus"/>
    <property type="evidence" value="ECO:0007669"/>
    <property type="project" value="UniProtKB-SubCell"/>
</dbReference>
<evidence type="ECO:0000256" key="6">
    <source>
        <dbReference type="ARBA" id="ARBA00022454"/>
    </source>
</evidence>
<evidence type="ECO:0000256" key="5">
    <source>
        <dbReference type="ARBA" id="ARBA00019746"/>
    </source>
</evidence>
<evidence type="ECO:0000256" key="8">
    <source>
        <dbReference type="ARBA" id="ARBA00022895"/>
    </source>
</evidence>
<evidence type="ECO:0000256" key="2">
    <source>
        <dbReference type="ARBA" id="ARBA00004574"/>
    </source>
</evidence>
<evidence type="ECO:0000256" key="12">
    <source>
        <dbReference type="ARBA" id="ARBA00023242"/>
    </source>
</evidence>
<evidence type="ECO:0000256" key="10">
    <source>
        <dbReference type="ARBA" id="ARBA00023159"/>
    </source>
</evidence>
<dbReference type="InterPro" id="IPR014849">
    <property type="entry name" value="EKC/KEOPS_Gon7"/>
</dbReference>
<evidence type="ECO:0000256" key="9">
    <source>
        <dbReference type="ARBA" id="ARBA00023015"/>
    </source>
</evidence>
<dbReference type="GO" id="GO:0008033">
    <property type="term" value="P:tRNA processing"/>
    <property type="evidence" value="ECO:0007669"/>
    <property type="project" value="UniProtKB-KW"/>
</dbReference>
<dbReference type="GO" id="GO:0000781">
    <property type="term" value="C:chromosome, telomeric region"/>
    <property type="evidence" value="ECO:0007669"/>
    <property type="project" value="UniProtKB-SubCell"/>
</dbReference>
<evidence type="ECO:0000256" key="13">
    <source>
        <dbReference type="ARBA" id="ARBA00025393"/>
    </source>
</evidence>
<evidence type="ECO:0000313" key="15">
    <source>
        <dbReference type="EMBL" id="KAK1772915.1"/>
    </source>
</evidence>
<dbReference type="Pfam" id="PF08738">
    <property type="entry name" value="Gon7"/>
    <property type="match status" value="1"/>
</dbReference>
<dbReference type="AlphaFoldDB" id="A0AAJ0CAE3"/>
<organism evidence="15 16">
    <name type="scientific">Phialemonium atrogriseum</name>
    <dbReference type="NCBI Taxonomy" id="1093897"/>
    <lineage>
        <taxon>Eukaryota</taxon>
        <taxon>Fungi</taxon>
        <taxon>Dikarya</taxon>
        <taxon>Ascomycota</taxon>
        <taxon>Pezizomycotina</taxon>
        <taxon>Sordariomycetes</taxon>
        <taxon>Sordariomycetidae</taxon>
        <taxon>Cephalothecales</taxon>
        <taxon>Cephalothecaceae</taxon>
        <taxon>Phialemonium</taxon>
    </lineage>
</organism>
<evidence type="ECO:0000256" key="1">
    <source>
        <dbReference type="ARBA" id="ARBA00004123"/>
    </source>
</evidence>
<name>A0AAJ0CAE3_9PEZI</name>
<accession>A0AAJ0CAE3</accession>
<keyword evidence="16" id="KW-1185">Reference proteome</keyword>
<feature type="region of interest" description="Disordered" evidence="14">
    <location>
        <begin position="66"/>
        <end position="109"/>
    </location>
</feature>
<proteinExistence type="inferred from homology"/>
<keyword evidence="7" id="KW-0819">tRNA processing</keyword>
<comment type="subunit">
    <text evidence="4">Component of the EKC/KEOPS complex composed of at least BUD32, CGI121, GON7, KAE1 and PCC1; the whole complex dimerizes.</text>
</comment>
<feature type="compositionally biased region" description="Basic and acidic residues" evidence="14">
    <location>
        <begin position="68"/>
        <end position="79"/>
    </location>
</feature>
<reference evidence="15" key="1">
    <citation type="submission" date="2023-06" db="EMBL/GenBank/DDBJ databases">
        <title>Genome-scale phylogeny and comparative genomics of the fungal order Sordariales.</title>
        <authorList>
            <consortium name="Lawrence Berkeley National Laboratory"/>
            <person name="Hensen N."/>
            <person name="Bonometti L."/>
            <person name="Westerberg I."/>
            <person name="Brannstrom I.O."/>
            <person name="Guillou S."/>
            <person name="Cros-Aarteil S."/>
            <person name="Calhoun S."/>
            <person name="Haridas S."/>
            <person name="Kuo A."/>
            <person name="Mondo S."/>
            <person name="Pangilinan J."/>
            <person name="Riley R."/>
            <person name="Labutti K."/>
            <person name="Andreopoulos B."/>
            <person name="Lipzen A."/>
            <person name="Chen C."/>
            <person name="Yanf M."/>
            <person name="Daum C."/>
            <person name="Ng V."/>
            <person name="Clum A."/>
            <person name="Steindorff A."/>
            <person name="Ohm R."/>
            <person name="Martin F."/>
            <person name="Silar P."/>
            <person name="Natvig D."/>
            <person name="Lalanne C."/>
            <person name="Gautier V."/>
            <person name="Ament-Velasquez S.L."/>
            <person name="Kruys A."/>
            <person name="Hutchinson M.I."/>
            <person name="Powell A.J."/>
            <person name="Barry K."/>
            <person name="Miller A.N."/>
            <person name="Grigoriev I.V."/>
            <person name="Debuchy R."/>
            <person name="Gladieux P."/>
            <person name="Thoren M.H."/>
            <person name="Johannesson H."/>
        </authorList>
    </citation>
    <scope>NUCLEOTIDE SEQUENCE</scope>
    <source>
        <strain evidence="15">8032-3</strain>
    </source>
</reference>
<feature type="compositionally biased region" description="Polar residues" evidence="14">
    <location>
        <begin position="17"/>
        <end position="31"/>
    </location>
</feature>
<keyword evidence="11" id="KW-0804">Transcription</keyword>
<sequence length="109" mass="11689">MADSTSGDAGKRLALSATYQSPTNANFSFSESLPAPPSESVESRTEYLKDLRKAVGQMQDKVNQDLTARMEEDKARDAGAAKGQAGAAGVDEAKEEENYGEEVPEEEDD</sequence>
<feature type="compositionally biased region" description="Low complexity" evidence="14">
    <location>
        <begin position="80"/>
        <end position="89"/>
    </location>
</feature>
<evidence type="ECO:0000313" key="16">
    <source>
        <dbReference type="Proteomes" id="UP001244011"/>
    </source>
</evidence>
<dbReference type="EMBL" id="MU838997">
    <property type="protein sequence ID" value="KAK1772915.1"/>
    <property type="molecule type" value="Genomic_DNA"/>
</dbReference>